<dbReference type="PROSITE" id="PS00061">
    <property type="entry name" value="ADH_SHORT"/>
    <property type="match status" value="1"/>
</dbReference>
<dbReference type="InterPro" id="IPR020904">
    <property type="entry name" value="Sc_DH/Rdtase_CS"/>
</dbReference>
<evidence type="ECO:0000313" key="3">
    <source>
        <dbReference type="EMBL" id="GIE25989.1"/>
    </source>
</evidence>
<proteinExistence type="inferred from homology"/>
<dbReference type="SUPFAM" id="SSF51735">
    <property type="entry name" value="NAD(P)-binding Rossmann-fold domains"/>
    <property type="match status" value="1"/>
</dbReference>
<comment type="similarity">
    <text evidence="1">Belongs to the short-chain dehydrogenases/reductases (SDR) family.</text>
</comment>
<dbReference type="EMBL" id="BOMN01000131">
    <property type="protein sequence ID" value="GIE25989.1"/>
    <property type="molecule type" value="Genomic_DNA"/>
</dbReference>
<evidence type="ECO:0000256" key="2">
    <source>
        <dbReference type="ARBA" id="ARBA00023002"/>
    </source>
</evidence>
<dbReference type="Proteomes" id="UP000603200">
    <property type="component" value="Unassembled WGS sequence"/>
</dbReference>
<dbReference type="NCBIfam" id="NF005559">
    <property type="entry name" value="PRK07231.1"/>
    <property type="match status" value="1"/>
</dbReference>
<dbReference type="PRINTS" id="PR00081">
    <property type="entry name" value="GDHRDH"/>
</dbReference>
<accession>A0ABQ4A5J4</accession>
<organism evidence="3 4">
    <name type="scientific">Winogradskya humida</name>
    <dbReference type="NCBI Taxonomy" id="113566"/>
    <lineage>
        <taxon>Bacteria</taxon>
        <taxon>Bacillati</taxon>
        <taxon>Actinomycetota</taxon>
        <taxon>Actinomycetes</taxon>
        <taxon>Micromonosporales</taxon>
        <taxon>Micromonosporaceae</taxon>
        <taxon>Winogradskya</taxon>
    </lineage>
</organism>
<dbReference type="CDD" id="cd05233">
    <property type="entry name" value="SDR_c"/>
    <property type="match status" value="1"/>
</dbReference>
<dbReference type="Pfam" id="PF13561">
    <property type="entry name" value="adh_short_C2"/>
    <property type="match status" value="1"/>
</dbReference>
<dbReference type="InterPro" id="IPR036291">
    <property type="entry name" value="NAD(P)-bd_dom_sf"/>
</dbReference>
<comment type="caution">
    <text evidence="3">The sequence shown here is derived from an EMBL/GenBank/DDBJ whole genome shotgun (WGS) entry which is preliminary data.</text>
</comment>
<keyword evidence="4" id="KW-1185">Reference proteome</keyword>
<reference evidence="3 4" key="1">
    <citation type="submission" date="2021-01" db="EMBL/GenBank/DDBJ databases">
        <title>Whole genome shotgun sequence of Actinoplanes humidus NBRC 14915.</title>
        <authorList>
            <person name="Komaki H."/>
            <person name="Tamura T."/>
        </authorList>
    </citation>
    <scope>NUCLEOTIDE SEQUENCE [LARGE SCALE GENOMIC DNA]</scope>
    <source>
        <strain evidence="3 4">NBRC 14915</strain>
    </source>
</reference>
<dbReference type="Gene3D" id="3.40.50.720">
    <property type="entry name" value="NAD(P)-binding Rossmann-like Domain"/>
    <property type="match status" value="1"/>
</dbReference>
<dbReference type="InterPro" id="IPR002347">
    <property type="entry name" value="SDR_fam"/>
</dbReference>
<evidence type="ECO:0000313" key="4">
    <source>
        <dbReference type="Proteomes" id="UP000603200"/>
    </source>
</evidence>
<dbReference type="PANTHER" id="PTHR24321:SF8">
    <property type="entry name" value="ESTRADIOL 17-BETA-DEHYDROGENASE 8-RELATED"/>
    <property type="match status" value="1"/>
</dbReference>
<sequence>MGLVEGKAGIVTGAAGGIGRASALTFAAEGAKVVVSDIDEDGGQETVKLILAAGGDAIFVRADASSESDNEALVEAAVAAFGRLDWSHLNAGLTAPGAPVTEQKKEYFDKVLGVDLLGVVYGLKHQATRMAQQGTGGAIVISASTAGMTAQYGMAPYVTAKWGVLGLMRTAALENAPAGIRVNAICPGMTATAGVQAWADSVPEQAAAVRAKIPLGRLGTPEDQANAAVWLCSDKASYITGTDLVIDGGHLLG</sequence>
<dbReference type="PANTHER" id="PTHR24321">
    <property type="entry name" value="DEHYDROGENASES, SHORT CHAIN"/>
    <property type="match status" value="1"/>
</dbReference>
<keyword evidence="2" id="KW-0560">Oxidoreductase</keyword>
<name>A0ABQ4A5J4_9ACTN</name>
<gene>
    <name evidence="3" type="ORF">Ahu01nite_090910</name>
</gene>
<protein>
    <submittedName>
        <fullName evidence="3">Short chain dehydrogenase</fullName>
    </submittedName>
</protein>
<evidence type="ECO:0000256" key="1">
    <source>
        <dbReference type="ARBA" id="ARBA00006484"/>
    </source>
</evidence>
<dbReference type="RefSeq" id="WP_203842909.1">
    <property type="nucleotide sequence ID" value="NZ_BAAATV010000029.1"/>
</dbReference>